<dbReference type="OrthoDB" id="1683573at2"/>
<accession>A0A556PS38</accession>
<comment type="caution">
    <text evidence="1">The sequence shown here is derived from an EMBL/GenBank/DDBJ whole genome shotgun (WGS) entry which is preliminary data.</text>
</comment>
<evidence type="ECO:0000313" key="1">
    <source>
        <dbReference type="EMBL" id="TSJ67207.1"/>
    </source>
</evidence>
<gene>
    <name evidence="1" type="ORF">FPQ13_02820</name>
</gene>
<organism evidence="1 2">
    <name type="scientific">Allobacillus salarius</name>
    <dbReference type="NCBI Taxonomy" id="1955272"/>
    <lineage>
        <taxon>Bacteria</taxon>
        <taxon>Bacillati</taxon>
        <taxon>Bacillota</taxon>
        <taxon>Bacilli</taxon>
        <taxon>Bacillales</taxon>
        <taxon>Bacillaceae</taxon>
        <taxon>Allobacillus</taxon>
    </lineage>
</organism>
<dbReference type="Proteomes" id="UP000316425">
    <property type="component" value="Unassembled WGS sequence"/>
</dbReference>
<dbReference type="InterPro" id="IPR025619">
    <property type="entry name" value="YlzJ"/>
</dbReference>
<protein>
    <submittedName>
        <fullName evidence="1">Uncharacterized protein</fullName>
    </submittedName>
</protein>
<sequence length="68" mass="8179">MIHYTPLTYEEIFEEEKNEQTQWVSMNHMMVKVRKKADLSGYEIDQMISTDPNDYLNQQLMPGTNFYL</sequence>
<reference evidence="1 2" key="1">
    <citation type="submission" date="2019-07" db="EMBL/GenBank/DDBJ databases">
        <title>Allobacillus sp. nov. SKP isolated from shrimp paste of Euphausiacea.</title>
        <authorList>
            <person name="Kanchanasin P."/>
            <person name="Tanasupawat S."/>
            <person name="Shi W."/>
            <person name="Wu L."/>
            <person name="Ma J."/>
        </authorList>
    </citation>
    <scope>NUCLEOTIDE SEQUENCE [LARGE SCALE GENOMIC DNA]</scope>
    <source>
        <strain evidence="1 2">SKP4-8</strain>
    </source>
</reference>
<dbReference type="Pfam" id="PF14035">
    <property type="entry name" value="YlzJ"/>
    <property type="match status" value="1"/>
</dbReference>
<dbReference type="AlphaFoldDB" id="A0A556PS38"/>
<evidence type="ECO:0000313" key="2">
    <source>
        <dbReference type="Proteomes" id="UP000316425"/>
    </source>
</evidence>
<keyword evidence="2" id="KW-1185">Reference proteome</keyword>
<name>A0A556PS38_9BACI</name>
<dbReference type="RefSeq" id="WP_144087797.1">
    <property type="nucleotide sequence ID" value="NZ_VMHE01000002.1"/>
</dbReference>
<proteinExistence type="predicted"/>
<dbReference type="EMBL" id="VMHE01000002">
    <property type="protein sequence ID" value="TSJ67207.1"/>
    <property type="molecule type" value="Genomic_DNA"/>
</dbReference>